<dbReference type="EMBL" id="PZZL01000010">
    <property type="protein sequence ID" value="PTM51405.1"/>
    <property type="molecule type" value="Genomic_DNA"/>
</dbReference>
<keyword evidence="1" id="KW-0678">Repressor</keyword>
<accession>A0A2T4YXZ6</accession>
<reference evidence="7 8" key="1">
    <citation type="submission" date="2018-04" db="EMBL/GenBank/DDBJ databases">
        <title>Genomic Encyclopedia of Archaeal and Bacterial Type Strains, Phase II (KMG-II): from individual species to whole genera.</title>
        <authorList>
            <person name="Goeker M."/>
        </authorList>
    </citation>
    <scope>NUCLEOTIDE SEQUENCE [LARGE SCALE GENOMIC DNA]</scope>
    <source>
        <strain evidence="7 8">DSM 25521</strain>
    </source>
</reference>
<dbReference type="InterPro" id="IPR036271">
    <property type="entry name" value="Tet_transcr_reg_TetR-rel_C_sf"/>
</dbReference>
<dbReference type="AlphaFoldDB" id="A0A2T4YXZ6"/>
<dbReference type="OrthoDB" id="9802802at2"/>
<evidence type="ECO:0000256" key="2">
    <source>
        <dbReference type="ARBA" id="ARBA00023015"/>
    </source>
</evidence>
<dbReference type="InterPro" id="IPR039538">
    <property type="entry name" value="BetI_C"/>
</dbReference>
<dbReference type="Gene3D" id="1.10.357.10">
    <property type="entry name" value="Tetracycline Repressor, domain 2"/>
    <property type="match status" value="1"/>
</dbReference>
<evidence type="ECO:0000256" key="1">
    <source>
        <dbReference type="ARBA" id="ARBA00022491"/>
    </source>
</evidence>
<evidence type="ECO:0000313" key="7">
    <source>
        <dbReference type="EMBL" id="PTM51405.1"/>
    </source>
</evidence>
<dbReference type="PANTHER" id="PTHR30055">
    <property type="entry name" value="HTH-TYPE TRANSCRIPTIONAL REGULATOR RUTR"/>
    <property type="match status" value="1"/>
</dbReference>
<name>A0A2T4YXZ6_9HYPH</name>
<dbReference type="Proteomes" id="UP000241808">
    <property type="component" value="Unassembled WGS sequence"/>
</dbReference>
<dbReference type="SUPFAM" id="SSF46689">
    <property type="entry name" value="Homeodomain-like"/>
    <property type="match status" value="1"/>
</dbReference>
<evidence type="ECO:0000313" key="8">
    <source>
        <dbReference type="Proteomes" id="UP000241808"/>
    </source>
</evidence>
<feature type="domain" description="HTH tetR-type" evidence="6">
    <location>
        <begin position="10"/>
        <end position="70"/>
    </location>
</feature>
<sequence>MPRIAETQRTDRKVAILDAAERCFVRSGFHGASMAEICAEAGMSPGNLYRYFPSKEAMIEGLCERDFDEIGQGFAALSHTTDIWGAFEVLARHHMVEEPRESCMLWVEIMSEVSRNPQIGALRRRIDAFIAENIRFALTVARDRGQTAPEADLERAVQFLITFGDGLMLRRARDPSFDPRPHVALMFDVLRDMLLPSTAPTSAKAFAP</sequence>
<dbReference type="PRINTS" id="PR00455">
    <property type="entry name" value="HTHTETR"/>
</dbReference>
<protein>
    <submittedName>
        <fullName evidence="7">TetR family transcriptional regulator</fullName>
    </submittedName>
</protein>
<comment type="caution">
    <text evidence="7">The sequence shown here is derived from an EMBL/GenBank/DDBJ whole genome shotgun (WGS) entry which is preliminary data.</text>
</comment>
<feature type="DNA-binding region" description="H-T-H motif" evidence="5">
    <location>
        <begin position="33"/>
        <end position="52"/>
    </location>
</feature>
<keyword evidence="8" id="KW-1185">Reference proteome</keyword>
<gene>
    <name evidence="7" type="ORF">C8P69_11070</name>
</gene>
<dbReference type="Pfam" id="PF00440">
    <property type="entry name" value="TetR_N"/>
    <property type="match status" value="1"/>
</dbReference>
<organism evidence="7 8">
    <name type="scientific">Phreatobacter oligotrophus</name>
    <dbReference type="NCBI Taxonomy" id="1122261"/>
    <lineage>
        <taxon>Bacteria</taxon>
        <taxon>Pseudomonadati</taxon>
        <taxon>Pseudomonadota</taxon>
        <taxon>Alphaproteobacteria</taxon>
        <taxon>Hyphomicrobiales</taxon>
        <taxon>Phreatobacteraceae</taxon>
        <taxon>Phreatobacter</taxon>
    </lineage>
</organism>
<evidence type="ECO:0000256" key="4">
    <source>
        <dbReference type="ARBA" id="ARBA00023163"/>
    </source>
</evidence>
<dbReference type="InterPro" id="IPR001647">
    <property type="entry name" value="HTH_TetR"/>
</dbReference>
<evidence type="ECO:0000259" key="6">
    <source>
        <dbReference type="PROSITE" id="PS50977"/>
    </source>
</evidence>
<dbReference type="PROSITE" id="PS50977">
    <property type="entry name" value="HTH_TETR_2"/>
    <property type="match status" value="1"/>
</dbReference>
<dbReference type="PANTHER" id="PTHR30055:SF226">
    <property type="entry name" value="HTH-TYPE TRANSCRIPTIONAL REGULATOR PKSA"/>
    <property type="match status" value="1"/>
</dbReference>
<keyword evidence="2" id="KW-0805">Transcription regulation</keyword>
<proteinExistence type="predicted"/>
<dbReference type="FunFam" id="1.10.10.60:FF:000141">
    <property type="entry name" value="TetR family transcriptional regulator"/>
    <property type="match status" value="1"/>
</dbReference>
<dbReference type="InterPro" id="IPR050109">
    <property type="entry name" value="HTH-type_TetR-like_transc_reg"/>
</dbReference>
<dbReference type="GO" id="GO:0003700">
    <property type="term" value="F:DNA-binding transcription factor activity"/>
    <property type="evidence" value="ECO:0007669"/>
    <property type="project" value="TreeGrafter"/>
</dbReference>
<evidence type="ECO:0000256" key="3">
    <source>
        <dbReference type="ARBA" id="ARBA00023125"/>
    </source>
</evidence>
<dbReference type="InterPro" id="IPR009057">
    <property type="entry name" value="Homeodomain-like_sf"/>
</dbReference>
<dbReference type="SUPFAM" id="SSF48498">
    <property type="entry name" value="Tetracyclin repressor-like, C-terminal domain"/>
    <property type="match status" value="1"/>
</dbReference>
<dbReference type="GO" id="GO:0000976">
    <property type="term" value="F:transcription cis-regulatory region binding"/>
    <property type="evidence" value="ECO:0007669"/>
    <property type="project" value="TreeGrafter"/>
</dbReference>
<keyword evidence="3 5" id="KW-0238">DNA-binding</keyword>
<evidence type="ECO:0000256" key="5">
    <source>
        <dbReference type="PROSITE-ProRule" id="PRU00335"/>
    </source>
</evidence>
<dbReference type="Pfam" id="PF13977">
    <property type="entry name" value="TetR_C_6"/>
    <property type="match status" value="1"/>
</dbReference>
<dbReference type="RefSeq" id="WP_108179092.1">
    <property type="nucleotide sequence ID" value="NZ_PZZL01000010.1"/>
</dbReference>
<keyword evidence="4" id="KW-0804">Transcription</keyword>